<gene>
    <name evidence="2" type="ORF">VITISV_032878</name>
</gene>
<sequence>MPPSPIRRQAPDVKYPEKVEQESQPDRILDVGYPEKMERRKGDRLRVHGVGTLPPDDTESVSLSGATPSGFPKRTRGALPYPDSLKEKHTTLAIITPGRWHILSGYVRIID</sequence>
<feature type="region of interest" description="Disordered" evidence="1">
    <location>
        <begin position="47"/>
        <end position="82"/>
    </location>
</feature>
<dbReference type="AlphaFoldDB" id="A5AIL9"/>
<evidence type="ECO:0000313" key="2">
    <source>
        <dbReference type="EMBL" id="CAN64585.1"/>
    </source>
</evidence>
<feature type="region of interest" description="Disordered" evidence="1">
    <location>
        <begin position="1"/>
        <end position="27"/>
    </location>
</feature>
<protein>
    <submittedName>
        <fullName evidence="2">Uncharacterized protein</fullName>
    </submittedName>
</protein>
<organism evidence="2">
    <name type="scientific">Vitis vinifera</name>
    <name type="common">Grape</name>
    <dbReference type="NCBI Taxonomy" id="29760"/>
    <lineage>
        <taxon>Eukaryota</taxon>
        <taxon>Viridiplantae</taxon>
        <taxon>Streptophyta</taxon>
        <taxon>Embryophyta</taxon>
        <taxon>Tracheophyta</taxon>
        <taxon>Spermatophyta</taxon>
        <taxon>Magnoliopsida</taxon>
        <taxon>eudicotyledons</taxon>
        <taxon>Gunneridae</taxon>
        <taxon>Pentapetalae</taxon>
        <taxon>rosids</taxon>
        <taxon>Vitales</taxon>
        <taxon>Vitaceae</taxon>
        <taxon>Viteae</taxon>
        <taxon>Vitis</taxon>
    </lineage>
</organism>
<feature type="compositionally biased region" description="Basic and acidic residues" evidence="1">
    <location>
        <begin position="9"/>
        <end position="27"/>
    </location>
</feature>
<proteinExistence type="predicted"/>
<evidence type="ECO:0000256" key="1">
    <source>
        <dbReference type="SAM" id="MobiDB-lite"/>
    </source>
</evidence>
<dbReference type="EMBL" id="AM427618">
    <property type="protein sequence ID" value="CAN64585.1"/>
    <property type="molecule type" value="Genomic_DNA"/>
</dbReference>
<reference evidence="2" key="1">
    <citation type="journal article" date="2007" name="PLoS ONE">
        <title>The first genome sequence of an elite grapevine cultivar (Pinot noir Vitis vinifera L.): coping with a highly heterozygous genome.</title>
        <authorList>
            <person name="Velasco R."/>
            <person name="Zharkikh A."/>
            <person name="Troggio M."/>
            <person name="Cartwright D.A."/>
            <person name="Cestaro A."/>
            <person name="Pruss D."/>
            <person name="Pindo M."/>
            <person name="FitzGerald L.M."/>
            <person name="Vezzulli S."/>
            <person name="Reid J."/>
            <person name="Malacarne G."/>
            <person name="Iliev D."/>
            <person name="Coppola G."/>
            <person name="Wardell B."/>
            <person name="Micheletti D."/>
            <person name="Macalma T."/>
            <person name="Facci M."/>
            <person name="Mitchell J.T."/>
            <person name="Perazzolli M."/>
            <person name="Eldredge G."/>
            <person name="Gatto P."/>
            <person name="Oyzerski R."/>
            <person name="Moretto M."/>
            <person name="Gutin N."/>
            <person name="Stefanini M."/>
            <person name="Chen Y."/>
            <person name="Segala C."/>
            <person name="Davenport C."/>
            <person name="Dematte L."/>
            <person name="Mraz A."/>
            <person name="Battilana J."/>
            <person name="Stormo K."/>
            <person name="Costa F."/>
            <person name="Tao Q."/>
            <person name="Si-Ammour A."/>
            <person name="Harkins T."/>
            <person name="Lackey A."/>
            <person name="Perbost C."/>
            <person name="Taillon B."/>
            <person name="Stella A."/>
            <person name="Solovyev V."/>
            <person name="Fawcett J.A."/>
            <person name="Sterck L."/>
            <person name="Vandepoele K."/>
            <person name="Grando S.M."/>
            <person name="Toppo S."/>
            <person name="Moser C."/>
            <person name="Lanchbury J."/>
            <person name="Bogden R."/>
            <person name="Skolnick M."/>
            <person name="Sgaramella V."/>
            <person name="Bhatnagar S.K."/>
            <person name="Fontana P."/>
            <person name="Gutin A."/>
            <person name="Van de Peer Y."/>
            <person name="Salamini F."/>
            <person name="Viola R."/>
        </authorList>
    </citation>
    <scope>NUCLEOTIDE SEQUENCE</scope>
</reference>
<name>A5AIL9_VITVI</name>
<accession>A5AIL9</accession>